<keyword evidence="6 11" id="KW-0418">Kinase</keyword>
<comment type="subcellular location">
    <subcellularLocation>
        <location evidence="2">Membrane</location>
    </subcellularLocation>
</comment>
<dbReference type="InterPro" id="IPR036890">
    <property type="entry name" value="HATPase_C_sf"/>
</dbReference>
<dbReference type="InterPro" id="IPR003594">
    <property type="entry name" value="HATPase_dom"/>
</dbReference>
<keyword evidence="7" id="KW-0902">Two-component regulatory system</keyword>
<keyword evidence="4" id="KW-0597">Phosphoprotein</keyword>
<gene>
    <name evidence="11" type="ORF">DW070_04345</name>
</gene>
<protein>
    <recommendedName>
        <fullName evidence="3">histidine kinase</fullName>
        <ecNumber evidence="3">2.7.13.3</ecNumber>
    </recommendedName>
</protein>
<dbReference type="InterPro" id="IPR003661">
    <property type="entry name" value="HisK_dim/P_dom"/>
</dbReference>
<keyword evidence="8" id="KW-0812">Transmembrane</keyword>
<evidence type="ECO:0000256" key="6">
    <source>
        <dbReference type="ARBA" id="ARBA00022777"/>
    </source>
</evidence>
<dbReference type="GO" id="GO:0005886">
    <property type="term" value="C:plasma membrane"/>
    <property type="evidence" value="ECO:0007669"/>
    <property type="project" value="TreeGrafter"/>
</dbReference>
<dbReference type="InterPro" id="IPR050351">
    <property type="entry name" value="BphY/WalK/GraS-like"/>
</dbReference>
<dbReference type="EMBL" id="QVEP01000007">
    <property type="protein sequence ID" value="RGB81030.1"/>
    <property type="molecule type" value="Genomic_DNA"/>
</dbReference>
<dbReference type="GO" id="GO:0000155">
    <property type="term" value="F:phosphorelay sensor kinase activity"/>
    <property type="evidence" value="ECO:0007669"/>
    <property type="project" value="InterPro"/>
</dbReference>
<dbReference type="PROSITE" id="PS50109">
    <property type="entry name" value="HIS_KIN"/>
    <property type="match status" value="1"/>
</dbReference>
<keyword evidence="5" id="KW-0808">Transferase</keyword>
<dbReference type="SMART" id="SM00304">
    <property type="entry name" value="HAMP"/>
    <property type="match status" value="1"/>
</dbReference>
<proteinExistence type="predicted"/>
<dbReference type="EC" id="2.7.13.3" evidence="3"/>
<dbReference type="GO" id="GO:0004721">
    <property type="term" value="F:phosphoprotein phosphatase activity"/>
    <property type="evidence" value="ECO:0007669"/>
    <property type="project" value="TreeGrafter"/>
</dbReference>
<evidence type="ECO:0000256" key="3">
    <source>
        <dbReference type="ARBA" id="ARBA00012438"/>
    </source>
</evidence>
<reference evidence="11 12" key="1">
    <citation type="submission" date="2018-08" db="EMBL/GenBank/DDBJ databases">
        <title>A genome reference for cultivated species of the human gut microbiota.</title>
        <authorList>
            <person name="Zou Y."/>
            <person name="Xue W."/>
            <person name="Luo G."/>
        </authorList>
    </citation>
    <scope>NUCLEOTIDE SEQUENCE [LARGE SCALE GENOMIC DNA]</scope>
    <source>
        <strain evidence="11 12">AF45-17</strain>
    </source>
</reference>
<dbReference type="CDD" id="cd00082">
    <property type="entry name" value="HisKA"/>
    <property type="match status" value="1"/>
</dbReference>
<evidence type="ECO:0000256" key="4">
    <source>
        <dbReference type="ARBA" id="ARBA00022553"/>
    </source>
</evidence>
<keyword evidence="8" id="KW-1133">Transmembrane helix</keyword>
<organism evidence="11 12">
    <name type="scientific">Coprococcus catus</name>
    <dbReference type="NCBI Taxonomy" id="116085"/>
    <lineage>
        <taxon>Bacteria</taxon>
        <taxon>Bacillati</taxon>
        <taxon>Bacillota</taxon>
        <taxon>Clostridia</taxon>
        <taxon>Lachnospirales</taxon>
        <taxon>Lachnospiraceae</taxon>
        <taxon>Coprococcus</taxon>
    </lineage>
</organism>
<dbReference type="SUPFAM" id="SSF47384">
    <property type="entry name" value="Homodimeric domain of signal transducing histidine kinase"/>
    <property type="match status" value="1"/>
</dbReference>
<comment type="catalytic activity">
    <reaction evidence="1">
        <text>ATP + protein L-histidine = ADP + protein N-phospho-L-histidine.</text>
        <dbReference type="EC" id="2.7.13.3"/>
    </reaction>
</comment>
<dbReference type="Proteomes" id="UP000260773">
    <property type="component" value="Unassembled WGS sequence"/>
</dbReference>
<dbReference type="GO" id="GO:0016036">
    <property type="term" value="P:cellular response to phosphate starvation"/>
    <property type="evidence" value="ECO:0007669"/>
    <property type="project" value="TreeGrafter"/>
</dbReference>
<sequence length="467" mass="53033">MHVKLLFAMIALAIIPIIFLQSFYINYMMNHIRANRVDLVRNYGAQIAEEMLQTDYLEGGNSDVIDGEIRQFSGLYDGRIIVTNADFDVRMDTYGMLSGKKLVSEAVVQALQNNEQSYYDKASDEIWLTYVIRDDNEDDKSEIRGMILFYMSCKDLTDTYDTITQAITFVVIGIGLVLVFMSLVMARSFTKPFKDMANSINRISDGFFDEEVNLTGFSEVEQISEAFNTMLHRLQELESSRQEFVSNVSHELKTPLTSMKVLADSLNMQTDAPVELYREFMQDIGEEIDRENIIINDLLSLVKMDKTEADLNIASVAINDLLESILKRLKPIASKRNIELVLESYRPVTAECDEVKLTLALSNLVENAIKYNVAGGWVQVTLDADHKFFYVTVDDSGIGIPEEYQDKIFERFYRVDKARSRETGGTGLGLSITKNIIQMHHGAIKVASKEDEGTTFSVRIPLTYIKQ</sequence>
<dbReference type="InterPro" id="IPR004358">
    <property type="entry name" value="Sig_transdc_His_kin-like_C"/>
</dbReference>
<dbReference type="InterPro" id="IPR005467">
    <property type="entry name" value="His_kinase_dom"/>
</dbReference>
<name>A0A3E2TQZ4_9FIRM</name>
<dbReference type="SUPFAM" id="SSF55874">
    <property type="entry name" value="ATPase domain of HSP90 chaperone/DNA topoisomerase II/histidine kinase"/>
    <property type="match status" value="1"/>
</dbReference>
<comment type="caution">
    <text evidence="11">The sequence shown here is derived from an EMBL/GenBank/DDBJ whole genome shotgun (WGS) entry which is preliminary data.</text>
</comment>
<dbReference type="FunFam" id="3.30.565.10:FF:000006">
    <property type="entry name" value="Sensor histidine kinase WalK"/>
    <property type="match status" value="1"/>
</dbReference>
<dbReference type="SMART" id="SM00388">
    <property type="entry name" value="HisKA"/>
    <property type="match status" value="1"/>
</dbReference>
<dbReference type="Gene3D" id="6.10.340.10">
    <property type="match status" value="1"/>
</dbReference>
<dbReference type="PRINTS" id="PR00344">
    <property type="entry name" value="BCTRLSENSOR"/>
</dbReference>
<dbReference type="Gene3D" id="3.30.565.10">
    <property type="entry name" value="Histidine kinase-like ATPase, C-terminal domain"/>
    <property type="match status" value="1"/>
</dbReference>
<evidence type="ECO:0000313" key="12">
    <source>
        <dbReference type="Proteomes" id="UP000260773"/>
    </source>
</evidence>
<feature type="transmembrane region" description="Helical" evidence="8">
    <location>
        <begin position="6"/>
        <end position="27"/>
    </location>
</feature>
<evidence type="ECO:0000256" key="8">
    <source>
        <dbReference type="SAM" id="Phobius"/>
    </source>
</evidence>
<evidence type="ECO:0000313" key="11">
    <source>
        <dbReference type="EMBL" id="RGB81030.1"/>
    </source>
</evidence>
<dbReference type="Gene3D" id="1.10.287.130">
    <property type="match status" value="1"/>
</dbReference>
<evidence type="ECO:0000256" key="5">
    <source>
        <dbReference type="ARBA" id="ARBA00022679"/>
    </source>
</evidence>
<evidence type="ECO:0000256" key="7">
    <source>
        <dbReference type="ARBA" id="ARBA00023012"/>
    </source>
</evidence>
<dbReference type="Pfam" id="PF02518">
    <property type="entry name" value="HATPase_c"/>
    <property type="match status" value="1"/>
</dbReference>
<feature type="domain" description="HAMP" evidence="10">
    <location>
        <begin position="187"/>
        <end position="239"/>
    </location>
</feature>
<dbReference type="CDD" id="cd06225">
    <property type="entry name" value="HAMP"/>
    <property type="match status" value="1"/>
</dbReference>
<evidence type="ECO:0000256" key="1">
    <source>
        <dbReference type="ARBA" id="ARBA00000085"/>
    </source>
</evidence>
<dbReference type="PANTHER" id="PTHR45453:SF1">
    <property type="entry name" value="PHOSPHATE REGULON SENSOR PROTEIN PHOR"/>
    <property type="match status" value="1"/>
</dbReference>
<dbReference type="Pfam" id="PF00512">
    <property type="entry name" value="HisKA"/>
    <property type="match status" value="1"/>
</dbReference>
<feature type="transmembrane region" description="Helical" evidence="8">
    <location>
        <begin position="166"/>
        <end position="186"/>
    </location>
</feature>
<dbReference type="InterPro" id="IPR003660">
    <property type="entry name" value="HAMP_dom"/>
</dbReference>
<evidence type="ECO:0000256" key="2">
    <source>
        <dbReference type="ARBA" id="ARBA00004370"/>
    </source>
</evidence>
<dbReference type="PROSITE" id="PS50885">
    <property type="entry name" value="HAMP"/>
    <property type="match status" value="1"/>
</dbReference>
<dbReference type="RefSeq" id="WP_117527409.1">
    <property type="nucleotide sequence ID" value="NZ_JAQCWV010000001.1"/>
</dbReference>
<dbReference type="SUPFAM" id="SSF158472">
    <property type="entry name" value="HAMP domain-like"/>
    <property type="match status" value="1"/>
</dbReference>
<accession>A0A3E2TQZ4</accession>
<keyword evidence="8" id="KW-0472">Membrane</keyword>
<feature type="domain" description="Histidine kinase" evidence="9">
    <location>
        <begin position="247"/>
        <end position="464"/>
    </location>
</feature>
<dbReference type="InterPro" id="IPR036097">
    <property type="entry name" value="HisK_dim/P_sf"/>
</dbReference>
<dbReference type="Pfam" id="PF00672">
    <property type="entry name" value="HAMP"/>
    <property type="match status" value="1"/>
</dbReference>
<evidence type="ECO:0000259" key="10">
    <source>
        <dbReference type="PROSITE" id="PS50885"/>
    </source>
</evidence>
<dbReference type="CDD" id="cd00075">
    <property type="entry name" value="HATPase"/>
    <property type="match status" value="1"/>
</dbReference>
<dbReference type="PANTHER" id="PTHR45453">
    <property type="entry name" value="PHOSPHATE REGULON SENSOR PROTEIN PHOR"/>
    <property type="match status" value="1"/>
</dbReference>
<evidence type="ECO:0000259" key="9">
    <source>
        <dbReference type="PROSITE" id="PS50109"/>
    </source>
</evidence>
<dbReference type="SMART" id="SM00387">
    <property type="entry name" value="HATPase_c"/>
    <property type="match status" value="1"/>
</dbReference>
<dbReference type="AlphaFoldDB" id="A0A3E2TQZ4"/>